<dbReference type="Proteomes" id="UP000596742">
    <property type="component" value="Unassembled WGS sequence"/>
</dbReference>
<keyword evidence="2 6" id="KW-0472">Membrane</keyword>
<evidence type="ECO:0000256" key="6">
    <source>
        <dbReference type="SAM" id="Phobius"/>
    </source>
</evidence>
<keyword evidence="3" id="KW-1015">Disulfide bond</keyword>
<dbReference type="SUPFAM" id="SSF48726">
    <property type="entry name" value="Immunoglobulin"/>
    <property type="match status" value="4"/>
</dbReference>
<keyword evidence="9" id="KW-1185">Reference proteome</keyword>
<evidence type="ECO:0000256" key="1">
    <source>
        <dbReference type="ARBA" id="ARBA00004479"/>
    </source>
</evidence>
<keyword evidence="6" id="KW-0812">Transmembrane</keyword>
<dbReference type="InterPro" id="IPR007110">
    <property type="entry name" value="Ig-like_dom"/>
</dbReference>
<keyword evidence="6" id="KW-1133">Transmembrane helix</keyword>
<dbReference type="InterPro" id="IPR013783">
    <property type="entry name" value="Ig-like_fold"/>
</dbReference>
<evidence type="ECO:0000256" key="5">
    <source>
        <dbReference type="ARBA" id="ARBA00023319"/>
    </source>
</evidence>
<proteinExistence type="predicted"/>
<evidence type="ECO:0000256" key="3">
    <source>
        <dbReference type="ARBA" id="ARBA00023157"/>
    </source>
</evidence>
<dbReference type="InterPro" id="IPR036179">
    <property type="entry name" value="Ig-like_dom_sf"/>
</dbReference>
<dbReference type="InterPro" id="IPR003599">
    <property type="entry name" value="Ig_sub"/>
</dbReference>
<dbReference type="SMART" id="SM00409">
    <property type="entry name" value="IG"/>
    <property type="match status" value="3"/>
</dbReference>
<dbReference type="OrthoDB" id="5982046at2759"/>
<feature type="domain" description="Ig-like" evidence="7">
    <location>
        <begin position="239"/>
        <end position="329"/>
    </location>
</feature>
<organism evidence="8 9">
    <name type="scientific">Mytilus galloprovincialis</name>
    <name type="common">Mediterranean mussel</name>
    <dbReference type="NCBI Taxonomy" id="29158"/>
    <lineage>
        <taxon>Eukaryota</taxon>
        <taxon>Metazoa</taxon>
        <taxon>Spiralia</taxon>
        <taxon>Lophotrochozoa</taxon>
        <taxon>Mollusca</taxon>
        <taxon>Bivalvia</taxon>
        <taxon>Autobranchia</taxon>
        <taxon>Pteriomorphia</taxon>
        <taxon>Mytilida</taxon>
        <taxon>Mytiloidea</taxon>
        <taxon>Mytilidae</taxon>
        <taxon>Mytilinae</taxon>
        <taxon>Mytilus</taxon>
    </lineage>
</organism>
<evidence type="ECO:0000256" key="2">
    <source>
        <dbReference type="ARBA" id="ARBA00023136"/>
    </source>
</evidence>
<name>A0A8B6BSK5_MYTGA</name>
<evidence type="ECO:0000259" key="7">
    <source>
        <dbReference type="PROSITE" id="PS50835"/>
    </source>
</evidence>
<keyword evidence="4" id="KW-0325">Glycoprotein</keyword>
<reference evidence="8" key="1">
    <citation type="submission" date="2018-11" db="EMBL/GenBank/DDBJ databases">
        <authorList>
            <person name="Alioto T."/>
            <person name="Alioto T."/>
        </authorList>
    </citation>
    <scope>NUCLEOTIDE SEQUENCE</scope>
</reference>
<feature type="domain" description="Ig-like" evidence="7">
    <location>
        <begin position="135"/>
        <end position="237"/>
    </location>
</feature>
<feature type="transmembrane region" description="Helical" evidence="6">
    <location>
        <begin position="463"/>
        <end position="487"/>
    </location>
</feature>
<comment type="caution">
    <text evidence="8">The sequence shown here is derived from an EMBL/GenBank/DDBJ whole genome shotgun (WGS) entry which is preliminary data.</text>
</comment>
<dbReference type="InterPro" id="IPR051275">
    <property type="entry name" value="Cell_adhesion_signaling"/>
</dbReference>
<dbReference type="PROSITE" id="PS50835">
    <property type="entry name" value="IG_LIKE"/>
    <property type="match status" value="2"/>
</dbReference>
<sequence>MCDCELMWLVYLLNNNRFRTSGRCANLNKQVSELEPEDFPCNDNKSPVHICNVSQSMNLTCQYKYLTTKMSGWIHSRNGKFIRELNTDFIDEETNILHFPFCDHGDSGEYICMLTTDYSSLPSINISTHLLVNGPPIVLNQQTEDDGDDLILSVMFYSIPYKFDIQWFLGNISLNGDPQYTITVKNTTVELKQYNVDVATEGFISNLTIHNFKGLASAVYNCKMSNTYGVVVEEVVSRPVNIDLQRLTYCNTSGSINLKCTLHLVGAISVPWIHSNAGETIRSLEGRYINNSNILTIFFCNSQDTGDYTCRWKTDISGQALLEKTSTLSVSGPPFITSHSQSVDKFDTVLSVSFFSQPFPNDPQWQYNNEPVALGSKFLQTTTYSIVQIKQHRVIVNEEGFMSNLTVHNADFGLYKCIVQNKFGQVHHLFTFEQEQNELSTSTTEATTDTTTSQNSPGESIQLTVIIAISSAVFGIVTVGVCIIFFIKRISPKKSASYNNTIPTRNEDKSYNTIDMTTLSNITDNEGDYVEVY</sequence>
<dbReference type="GO" id="GO:0016020">
    <property type="term" value="C:membrane"/>
    <property type="evidence" value="ECO:0007669"/>
    <property type="project" value="UniProtKB-SubCell"/>
</dbReference>
<evidence type="ECO:0000313" key="9">
    <source>
        <dbReference type="Proteomes" id="UP000596742"/>
    </source>
</evidence>
<accession>A0A8B6BSK5</accession>
<protein>
    <recommendedName>
        <fullName evidence="7">Ig-like domain-containing protein</fullName>
    </recommendedName>
</protein>
<evidence type="ECO:0000313" key="8">
    <source>
        <dbReference type="EMBL" id="VDH94807.1"/>
    </source>
</evidence>
<keyword evidence="5" id="KW-0393">Immunoglobulin domain</keyword>
<gene>
    <name evidence="8" type="ORF">MGAL_10B006766</name>
</gene>
<dbReference type="Gene3D" id="2.60.40.10">
    <property type="entry name" value="Immunoglobulins"/>
    <property type="match status" value="3"/>
</dbReference>
<evidence type="ECO:0000256" key="4">
    <source>
        <dbReference type="ARBA" id="ARBA00023180"/>
    </source>
</evidence>
<dbReference type="PANTHER" id="PTHR11640">
    <property type="entry name" value="NEPHRIN"/>
    <property type="match status" value="1"/>
</dbReference>
<dbReference type="EMBL" id="UYJE01000641">
    <property type="protein sequence ID" value="VDH94807.1"/>
    <property type="molecule type" value="Genomic_DNA"/>
</dbReference>
<dbReference type="AlphaFoldDB" id="A0A8B6BSK5"/>
<comment type="subcellular location">
    <subcellularLocation>
        <location evidence="1">Membrane</location>
        <topology evidence="1">Single-pass type I membrane protein</topology>
    </subcellularLocation>
</comment>